<evidence type="ECO:0000313" key="1">
    <source>
        <dbReference type="EMBL" id="SDE79750.1"/>
    </source>
</evidence>
<accession>A0A1G7FV23</accession>
<sequence>LRTENGYPFGNEKETISSALGKNERMGTLTKTGRRLCWLLDKIDKDHCQKSIEENI</sequence>
<reference evidence="1 2" key="1">
    <citation type="submission" date="2016-10" db="EMBL/GenBank/DDBJ databases">
        <authorList>
            <person name="de Groot N.N."/>
        </authorList>
    </citation>
    <scope>NUCLEOTIDE SEQUENCE [LARGE SCALE GENOMIC DNA]</scope>
    <source>
        <strain evidence="1 2">DSM 24015</strain>
    </source>
</reference>
<dbReference type="Proteomes" id="UP000198517">
    <property type="component" value="Unassembled WGS sequence"/>
</dbReference>
<dbReference type="EMBL" id="FNAS01000028">
    <property type="protein sequence ID" value="SDE79750.1"/>
    <property type="molecule type" value="Genomic_DNA"/>
</dbReference>
<dbReference type="AlphaFoldDB" id="A0A1G7FV23"/>
<evidence type="ECO:0000313" key="2">
    <source>
        <dbReference type="Proteomes" id="UP000198517"/>
    </source>
</evidence>
<proteinExistence type="predicted"/>
<protein>
    <submittedName>
        <fullName evidence="1">Uncharacterized protein</fullName>
    </submittedName>
</protein>
<name>A0A1G7FV23_9FLAO</name>
<dbReference type="STRING" id="1071918.SAMN05421544_12811"/>
<feature type="non-terminal residue" evidence="1">
    <location>
        <position position="1"/>
    </location>
</feature>
<keyword evidence="2" id="KW-1185">Reference proteome</keyword>
<organism evidence="1 2">
    <name type="scientific">Riemerella columbipharyngis</name>
    <dbReference type="NCBI Taxonomy" id="1071918"/>
    <lineage>
        <taxon>Bacteria</taxon>
        <taxon>Pseudomonadati</taxon>
        <taxon>Bacteroidota</taxon>
        <taxon>Flavobacteriia</taxon>
        <taxon>Flavobacteriales</taxon>
        <taxon>Weeksellaceae</taxon>
        <taxon>Riemerella</taxon>
    </lineage>
</organism>
<gene>
    <name evidence="1" type="ORF">SAMN05421544_12811</name>
</gene>